<proteinExistence type="predicted"/>
<evidence type="ECO:0000313" key="3">
    <source>
        <dbReference type="Proteomes" id="UP000663832"/>
    </source>
</evidence>
<dbReference type="Proteomes" id="UP000663832">
    <property type="component" value="Unassembled WGS sequence"/>
</dbReference>
<accession>A0A814FBK2</accession>
<organism evidence="2 4">
    <name type="scientific">Adineta steineri</name>
    <dbReference type="NCBI Taxonomy" id="433720"/>
    <lineage>
        <taxon>Eukaryota</taxon>
        <taxon>Metazoa</taxon>
        <taxon>Spiralia</taxon>
        <taxon>Gnathifera</taxon>
        <taxon>Rotifera</taxon>
        <taxon>Eurotatoria</taxon>
        <taxon>Bdelloidea</taxon>
        <taxon>Adinetida</taxon>
        <taxon>Adinetidae</taxon>
        <taxon>Adineta</taxon>
    </lineage>
</organism>
<gene>
    <name evidence="2" type="ORF">BJG266_LOCUS14968</name>
    <name evidence="1" type="ORF">QVE165_LOCUS10380</name>
</gene>
<dbReference type="EMBL" id="CAJNOM010000048">
    <property type="protein sequence ID" value="CAF0917990.1"/>
    <property type="molecule type" value="Genomic_DNA"/>
</dbReference>
<dbReference type="OrthoDB" id="10403475at2759"/>
<dbReference type="AlphaFoldDB" id="A0A814FBK2"/>
<reference evidence="2" key="1">
    <citation type="submission" date="2021-02" db="EMBL/GenBank/DDBJ databases">
        <authorList>
            <person name="Nowell W R."/>
        </authorList>
    </citation>
    <scope>NUCLEOTIDE SEQUENCE</scope>
</reference>
<dbReference type="EMBL" id="CAJNOI010000064">
    <property type="protein sequence ID" value="CAF0982839.1"/>
    <property type="molecule type" value="Genomic_DNA"/>
</dbReference>
<evidence type="ECO:0000313" key="4">
    <source>
        <dbReference type="Proteomes" id="UP000663877"/>
    </source>
</evidence>
<keyword evidence="3" id="KW-1185">Reference proteome</keyword>
<protein>
    <submittedName>
        <fullName evidence="2">Uncharacterized protein</fullName>
    </submittedName>
</protein>
<sequence length="67" mass="7615">MTKVKANLSRAALAIMPTCVDFNIPSRYRKTTNGQQYLLADQIEPVGVKLQKIINYLFHRPSTSFCL</sequence>
<comment type="caution">
    <text evidence="2">The sequence shown here is derived from an EMBL/GenBank/DDBJ whole genome shotgun (WGS) entry which is preliminary data.</text>
</comment>
<dbReference type="Proteomes" id="UP000663877">
    <property type="component" value="Unassembled WGS sequence"/>
</dbReference>
<name>A0A814FBK2_9BILA</name>
<evidence type="ECO:0000313" key="2">
    <source>
        <dbReference type="EMBL" id="CAF0982839.1"/>
    </source>
</evidence>
<evidence type="ECO:0000313" key="1">
    <source>
        <dbReference type="EMBL" id="CAF0917990.1"/>
    </source>
</evidence>